<accession>A0A7L5I9Y7</accession>
<organism evidence="1 2">
    <name type="scientific">Campylobacter armoricus</name>
    <dbReference type="NCBI Taxonomy" id="2505970"/>
    <lineage>
        <taxon>Bacteria</taxon>
        <taxon>Pseudomonadati</taxon>
        <taxon>Campylobacterota</taxon>
        <taxon>Epsilonproteobacteria</taxon>
        <taxon>Campylobacterales</taxon>
        <taxon>Campylobacteraceae</taxon>
        <taxon>Campylobacter</taxon>
    </lineage>
</organism>
<dbReference type="Proteomes" id="UP000509246">
    <property type="component" value="Chromosome"/>
</dbReference>
<dbReference type="OrthoDB" id="5351530at2"/>
<evidence type="ECO:0000313" key="2">
    <source>
        <dbReference type="Proteomes" id="UP000509246"/>
    </source>
</evidence>
<dbReference type="Pfam" id="PF23899">
    <property type="entry name" value="SU10_portal"/>
    <property type="match status" value="1"/>
</dbReference>
<dbReference type="GeneID" id="56586369"/>
<name>A0A7L5I9Y7_9BACT</name>
<proteinExistence type="predicted"/>
<dbReference type="EMBL" id="CP053825">
    <property type="protein sequence ID" value="QKF79553.1"/>
    <property type="molecule type" value="Genomic_DNA"/>
</dbReference>
<gene>
    <name evidence="1" type="ORF">CARM_0635</name>
</gene>
<evidence type="ECO:0000313" key="1">
    <source>
        <dbReference type="EMBL" id="QKF79553.1"/>
    </source>
</evidence>
<protein>
    <submittedName>
        <fullName evidence="1">Bacteriophage head to tail connecting protein</fullName>
    </submittedName>
</protein>
<dbReference type="InterPro" id="IPR056909">
    <property type="entry name" value="SU10_portal"/>
</dbReference>
<reference evidence="1 2" key="1">
    <citation type="submission" date="2020-05" db="EMBL/GenBank/DDBJ databases">
        <title>Complete genome sequencing of Campylobacter and Arcobacter type strains.</title>
        <authorList>
            <person name="Miller W.G."/>
            <person name="Yee E."/>
        </authorList>
    </citation>
    <scope>NUCLEOTIDE SEQUENCE [LARGE SCALE GENOMIC DNA]</scope>
    <source>
        <strain evidence="1 2">CCUG 73571</strain>
    </source>
</reference>
<sequence>MKKEEKITNLEYLISESKNGFEKYKAHFKKLQENYLLQNDNKEYFKKRNKSDIFIPKLNSKVKYLITSLNDVYFNSERMADIESYINSDEEIITLWQKALDFYTGNLNLFKTFQPLFLDVLVVGTSIAKITWDKGFPKIDRIGIDEIFFDPNATNNEDISYIVNEIYLSYSQIEQRQKLGFYKKSDIDRKIDKSCEFKKNKLYDVYVKKDDDKWVVSTIFEGELLRDEIELIDGQPFVWGFMLPQLNTIDCDDFVCAYGEPVMASALPLQKEINITRNLIIDAMRSALNPKVVLPKSAGVSREDLETIGKPVYTADVSAFSTLPTPNINSASANLSFLETELTEVTGVSPQNNGAQTAKNETATEISIKAQEGGRRSADYIRSYNETFVEPLFDRLAKLVFKYGNDEFFNNFAREDIPSFRFNIQTGTGAMNKEVQRAGLQASMQALSQIFSMYMNVGDAQSAYKIIKINETLLKQLLPILGIKNINSLFGDENNEADLGN</sequence>
<dbReference type="AlphaFoldDB" id="A0A7L5I9Y7"/>
<keyword evidence="2" id="KW-1185">Reference proteome</keyword>
<dbReference type="RefSeq" id="WP_139424915.1">
    <property type="nucleotide sequence ID" value="NZ_CBCSFY010000001.1"/>
</dbReference>
<dbReference type="KEGG" id="carm:CARM_0635"/>